<keyword evidence="7 9" id="KW-1133">Transmembrane helix</keyword>
<dbReference type="CDD" id="cd07346">
    <property type="entry name" value="ABC_6TM_exporters"/>
    <property type="match status" value="1"/>
</dbReference>
<dbReference type="EMBL" id="CP028956">
    <property type="protein sequence ID" value="AWC93806.1"/>
    <property type="molecule type" value="Genomic_DNA"/>
</dbReference>
<evidence type="ECO:0000256" key="4">
    <source>
        <dbReference type="ARBA" id="ARBA00022692"/>
    </source>
</evidence>
<dbReference type="InterPro" id="IPR017871">
    <property type="entry name" value="ABC_transporter-like_CS"/>
</dbReference>
<feature type="transmembrane region" description="Helical" evidence="9">
    <location>
        <begin position="139"/>
        <end position="159"/>
    </location>
</feature>
<comment type="subcellular location">
    <subcellularLocation>
        <location evidence="1">Cell membrane</location>
        <topology evidence="1">Multi-pass membrane protein</topology>
    </subcellularLocation>
</comment>
<dbReference type="InterPro" id="IPR027417">
    <property type="entry name" value="P-loop_NTPase"/>
</dbReference>
<feature type="transmembrane region" description="Helical" evidence="9">
    <location>
        <begin position="278"/>
        <end position="300"/>
    </location>
</feature>
<dbReference type="GO" id="GO:0005524">
    <property type="term" value="F:ATP binding"/>
    <property type="evidence" value="ECO:0007669"/>
    <property type="project" value="UniProtKB-KW"/>
</dbReference>
<dbReference type="GeneID" id="6800114"/>
<feature type="domain" description="ABC transporter" evidence="10">
    <location>
        <begin position="339"/>
        <end position="572"/>
    </location>
</feature>
<evidence type="ECO:0000256" key="5">
    <source>
        <dbReference type="ARBA" id="ARBA00022741"/>
    </source>
</evidence>
<dbReference type="InterPro" id="IPR003593">
    <property type="entry name" value="AAA+_ATPase"/>
</dbReference>
<dbReference type="GO" id="GO:0005886">
    <property type="term" value="C:plasma membrane"/>
    <property type="evidence" value="ECO:0007669"/>
    <property type="project" value="UniProtKB-SubCell"/>
</dbReference>
<evidence type="ECO:0000256" key="8">
    <source>
        <dbReference type="ARBA" id="ARBA00023136"/>
    </source>
</evidence>
<organism evidence="13 15">
    <name type="scientific">Morganella morganii</name>
    <name type="common">Proteus morganii</name>
    <dbReference type="NCBI Taxonomy" id="582"/>
    <lineage>
        <taxon>Bacteria</taxon>
        <taxon>Pseudomonadati</taxon>
        <taxon>Pseudomonadota</taxon>
        <taxon>Gammaproteobacteria</taxon>
        <taxon>Enterobacterales</taxon>
        <taxon>Morganellaceae</taxon>
        <taxon>Morganella</taxon>
    </lineage>
</organism>
<reference evidence="12 14" key="1">
    <citation type="submission" date="2018-04" db="EMBL/GenBank/DDBJ databases">
        <title>Whole genome sequencing of Morganella morganii AR_0133.</title>
        <authorList>
            <person name="Conlan S."/>
            <person name="Thomas P.J."/>
            <person name="Mullikin J."/>
            <person name="Frank K.M."/>
            <person name="Segre J.A."/>
        </authorList>
    </citation>
    <scope>NUCLEOTIDE SEQUENCE [LARGE SCALE GENOMIC DNA]</scope>
    <source>
        <strain evidence="12 14">AR_0133</strain>
    </source>
</reference>
<evidence type="ECO:0000256" key="9">
    <source>
        <dbReference type="SAM" id="Phobius"/>
    </source>
</evidence>
<dbReference type="EMBL" id="JAPKIY010000039">
    <property type="protein sequence ID" value="MDS0899776.1"/>
    <property type="molecule type" value="Genomic_DNA"/>
</dbReference>
<dbReference type="Proteomes" id="UP001182247">
    <property type="component" value="Unassembled WGS sequence"/>
</dbReference>
<evidence type="ECO:0000259" key="10">
    <source>
        <dbReference type="PROSITE" id="PS50893"/>
    </source>
</evidence>
<dbReference type="Gene3D" id="3.40.50.300">
    <property type="entry name" value="P-loop containing nucleotide triphosphate hydrolases"/>
    <property type="match status" value="1"/>
</dbReference>
<evidence type="ECO:0000313" key="13">
    <source>
        <dbReference type="EMBL" id="MDS0899776.1"/>
    </source>
</evidence>
<feature type="transmembrane region" description="Helical" evidence="9">
    <location>
        <begin position="21"/>
        <end position="44"/>
    </location>
</feature>
<evidence type="ECO:0000313" key="14">
    <source>
        <dbReference type="Proteomes" id="UP000244682"/>
    </source>
</evidence>
<dbReference type="Proteomes" id="UP000244682">
    <property type="component" value="Chromosome"/>
</dbReference>
<name>A0AAE4FEW6_MORMO</name>
<dbReference type="FunFam" id="3.40.50.300:FF:000221">
    <property type="entry name" value="Multidrug ABC transporter ATP-binding protein"/>
    <property type="match status" value="1"/>
</dbReference>
<keyword evidence="8 9" id="KW-0472">Membrane</keyword>
<dbReference type="SMART" id="SM00382">
    <property type="entry name" value="AAA"/>
    <property type="match status" value="1"/>
</dbReference>
<evidence type="ECO:0000256" key="2">
    <source>
        <dbReference type="ARBA" id="ARBA00022448"/>
    </source>
</evidence>
<dbReference type="Pfam" id="PF00005">
    <property type="entry name" value="ABC_tran"/>
    <property type="match status" value="1"/>
</dbReference>
<dbReference type="PROSITE" id="PS00211">
    <property type="entry name" value="ABC_TRANSPORTER_1"/>
    <property type="match status" value="1"/>
</dbReference>
<proteinExistence type="predicted"/>
<evidence type="ECO:0000313" key="12">
    <source>
        <dbReference type="EMBL" id="AWC93806.1"/>
    </source>
</evidence>
<evidence type="ECO:0000256" key="6">
    <source>
        <dbReference type="ARBA" id="ARBA00022840"/>
    </source>
</evidence>
<keyword evidence="6 13" id="KW-0067">ATP-binding</keyword>
<dbReference type="InterPro" id="IPR011527">
    <property type="entry name" value="ABC1_TM_dom"/>
</dbReference>
<dbReference type="GO" id="GO:0015421">
    <property type="term" value="F:ABC-type oligopeptide transporter activity"/>
    <property type="evidence" value="ECO:0007669"/>
    <property type="project" value="TreeGrafter"/>
</dbReference>
<evidence type="ECO:0000256" key="3">
    <source>
        <dbReference type="ARBA" id="ARBA00022475"/>
    </source>
</evidence>
<keyword evidence="5" id="KW-0547">Nucleotide-binding</keyword>
<dbReference type="PROSITE" id="PS50893">
    <property type="entry name" value="ABC_TRANSPORTER_2"/>
    <property type="match status" value="1"/>
</dbReference>
<sequence>MNKTIDTLPLNFRILIKLAPLPLISGIIMAIISTMLSLAPLWIIYKISQICFSTSPNIQQINNLVYITVIILILRWGLMAISHIAAHRGAFYIQHQLQLAIAKKISKVPLSFFAQYGSGNLRRIINDDIKSLEGFFAHMLPDLVSAIVTPFIAIILLFYVNWPLALLSLTPLPIAFMAQLLMLRRANKQTNEWMNIQKKIANEIGEYIKGIREIKAFNLTSHTFGKLSQSINSSVKWIKNNVKASTGSWMVFSGILTANLVIIAPVGGWMYLNQNIDLSTYILFLMTSPLVLAPLLRLTFVLGEQAQRKQTLKHISMILELSEHKQHDKHFTLPKNSDITFKDVCLDHGDKPILEKISFNAQAGTTTAIVGHSGAGKSSLLKLIPRFYDCTSGQIKIGQYDINYWPEIDLLSQISVVFQDVYLFHGTILENLLIANPNALFEDIIKATKAANIHHVIEKLPAGYNTLIGEQGNKLSGGEKQRLSIARALLKNSPILLLDEITANVDAENEILIYRALKSLCQNRTVIMITHNLHTIINADKIIVLDNGKIIDTGTHTHLLNQCPTYQKLWNDYSHTIHWQLIQENNND</sequence>
<feature type="transmembrane region" description="Helical" evidence="9">
    <location>
        <begin position="249"/>
        <end position="272"/>
    </location>
</feature>
<accession>A0AAE4FEW6</accession>
<dbReference type="InterPro" id="IPR036640">
    <property type="entry name" value="ABC1_TM_sf"/>
</dbReference>
<evidence type="ECO:0000256" key="7">
    <source>
        <dbReference type="ARBA" id="ARBA00022989"/>
    </source>
</evidence>
<dbReference type="InterPro" id="IPR039421">
    <property type="entry name" value="Type_1_exporter"/>
</dbReference>
<keyword evidence="2" id="KW-0813">Transport</keyword>
<dbReference type="InterPro" id="IPR003439">
    <property type="entry name" value="ABC_transporter-like_ATP-bd"/>
</dbReference>
<dbReference type="SUPFAM" id="SSF90123">
    <property type="entry name" value="ABC transporter transmembrane region"/>
    <property type="match status" value="1"/>
</dbReference>
<feature type="domain" description="ABC transmembrane type-1" evidence="11">
    <location>
        <begin position="26"/>
        <end position="307"/>
    </location>
</feature>
<feature type="transmembrane region" description="Helical" evidence="9">
    <location>
        <begin position="64"/>
        <end position="86"/>
    </location>
</feature>
<dbReference type="PROSITE" id="PS50929">
    <property type="entry name" value="ABC_TM1F"/>
    <property type="match status" value="1"/>
</dbReference>
<dbReference type="RefSeq" id="WP_001044024.1">
    <property type="nucleotide sequence ID" value="NZ_CAXOJW010000003.1"/>
</dbReference>
<protein>
    <submittedName>
        <fullName evidence="13">ABC transporter ATP-binding protein</fullName>
    </submittedName>
</protein>
<dbReference type="GO" id="GO:0016887">
    <property type="term" value="F:ATP hydrolysis activity"/>
    <property type="evidence" value="ECO:0007669"/>
    <property type="project" value="InterPro"/>
</dbReference>
<evidence type="ECO:0000259" key="11">
    <source>
        <dbReference type="PROSITE" id="PS50929"/>
    </source>
</evidence>
<dbReference type="SUPFAM" id="SSF52540">
    <property type="entry name" value="P-loop containing nucleoside triphosphate hydrolases"/>
    <property type="match status" value="1"/>
</dbReference>
<reference evidence="13" key="2">
    <citation type="submission" date="2023-02" db="EMBL/GenBank/DDBJ databases">
        <title>Detection, antimicrobial susceptibility and genomic characterization of NDM-producing species of Morganellaceae, Yersiniaceae, and Enterobacteriaceae other than Klebsiella.</title>
        <authorList>
            <person name="Camargo C.H."/>
            <person name="Sacchi C.T."/>
            <person name="Campos K.R."/>
        </authorList>
    </citation>
    <scope>NUCLEOTIDE SEQUENCE</scope>
    <source>
        <strain evidence="13">1189_21</strain>
    </source>
</reference>
<evidence type="ECO:0000256" key="1">
    <source>
        <dbReference type="ARBA" id="ARBA00004651"/>
    </source>
</evidence>
<dbReference type="PANTHER" id="PTHR43394:SF1">
    <property type="entry name" value="ATP-BINDING CASSETTE SUB-FAMILY B MEMBER 10, MITOCHONDRIAL"/>
    <property type="match status" value="1"/>
</dbReference>
<keyword evidence="4 9" id="KW-0812">Transmembrane</keyword>
<keyword evidence="3" id="KW-1003">Cell membrane</keyword>
<evidence type="ECO:0000313" key="15">
    <source>
        <dbReference type="Proteomes" id="UP001182247"/>
    </source>
</evidence>
<gene>
    <name evidence="12" type="ORF">AM380_09275</name>
    <name evidence="13" type="ORF">OSC06_17635</name>
</gene>
<dbReference type="PANTHER" id="PTHR43394">
    <property type="entry name" value="ATP-DEPENDENT PERMEASE MDL1, MITOCHONDRIAL"/>
    <property type="match status" value="1"/>
</dbReference>
<dbReference type="AlphaFoldDB" id="A0AAE4FEW6"/>
<dbReference type="Pfam" id="PF00664">
    <property type="entry name" value="ABC_membrane"/>
    <property type="match status" value="1"/>
</dbReference>
<dbReference type="Gene3D" id="1.20.1560.10">
    <property type="entry name" value="ABC transporter type 1, transmembrane domain"/>
    <property type="match status" value="1"/>
</dbReference>